<organism evidence="2 3">
    <name type="scientific">Segatella buccae</name>
    <dbReference type="NCBI Taxonomy" id="28126"/>
    <lineage>
        <taxon>Bacteria</taxon>
        <taxon>Pseudomonadati</taxon>
        <taxon>Bacteroidota</taxon>
        <taxon>Bacteroidia</taxon>
        <taxon>Bacteroidales</taxon>
        <taxon>Prevotellaceae</taxon>
        <taxon>Segatella</taxon>
    </lineage>
</organism>
<evidence type="ECO:0000313" key="2">
    <source>
        <dbReference type="EMBL" id="SUB78792.1"/>
    </source>
</evidence>
<dbReference type="PROSITE" id="PS50943">
    <property type="entry name" value="HTH_CROC1"/>
    <property type="match status" value="1"/>
</dbReference>
<dbReference type="Pfam" id="PF01381">
    <property type="entry name" value="HTH_3"/>
    <property type="match status" value="1"/>
</dbReference>
<dbReference type="Proteomes" id="UP000255283">
    <property type="component" value="Unassembled WGS sequence"/>
</dbReference>
<proteinExistence type="predicted"/>
<dbReference type="Gene3D" id="1.10.260.40">
    <property type="entry name" value="lambda repressor-like DNA-binding domains"/>
    <property type="match status" value="1"/>
</dbReference>
<dbReference type="InterPro" id="IPR001387">
    <property type="entry name" value="Cro/C1-type_HTH"/>
</dbReference>
<evidence type="ECO:0000313" key="3">
    <source>
        <dbReference type="Proteomes" id="UP000255283"/>
    </source>
</evidence>
<dbReference type="RefSeq" id="WP_115152921.1">
    <property type="nucleotide sequence ID" value="NZ_JAHXQX010000022.1"/>
</dbReference>
<dbReference type="GO" id="GO:0003677">
    <property type="term" value="F:DNA binding"/>
    <property type="evidence" value="ECO:0007669"/>
    <property type="project" value="InterPro"/>
</dbReference>
<protein>
    <submittedName>
        <fullName evidence="2">Helix-turn-helix domain</fullName>
    </submittedName>
</protein>
<dbReference type="SUPFAM" id="SSF47413">
    <property type="entry name" value="lambda repressor-like DNA-binding domains"/>
    <property type="match status" value="1"/>
</dbReference>
<dbReference type="CDD" id="cd00093">
    <property type="entry name" value="HTH_XRE"/>
    <property type="match status" value="1"/>
</dbReference>
<dbReference type="AlphaFoldDB" id="A0AAQ1ZI78"/>
<accession>A0AAQ1ZI78</accession>
<comment type="caution">
    <text evidence="2">The sequence shown here is derived from an EMBL/GenBank/DDBJ whole genome shotgun (WGS) entry which is preliminary data.</text>
</comment>
<sequence length="95" mass="11095">MGKTEYQQIIITRLKKLREEKGYSQQSIATILGLSNGQIGNIESCKQTHKYTLSQIRILCKEFNIRIEQIFLDDKDYRTKNIIDLLIDKIIAYGE</sequence>
<gene>
    <name evidence="2" type="ORF">NCTC13063_00037</name>
</gene>
<evidence type="ECO:0000259" key="1">
    <source>
        <dbReference type="PROSITE" id="PS50943"/>
    </source>
</evidence>
<dbReference type="EMBL" id="UGTJ01000001">
    <property type="protein sequence ID" value="SUB78792.1"/>
    <property type="molecule type" value="Genomic_DNA"/>
</dbReference>
<dbReference type="SMART" id="SM00530">
    <property type="entry name" value="HTH_XRE"/>
    <property type="match status" value="1"/>
</dbReference>
<name>A0AAQ1ZI78_9BACT</name>
<reference evidence="2 3" key="1">
    <citation type="submission" date="2018-06" db="EMBL/GenBank/DDBJ databases">
        <authorList>
            <consortium name="Pathogen Informatics"/>
            <person name="Doyle S."/>
        </authorList>
    </citation>
    <scope>NUCLEOTIDE SEQUENCE [LARGE SCALE GENOMIC DNA]</scope>
    <source>
        <strain evidence="2 3">NCTC13063</strain>
    </source>
</reference>
<dbReference type="InterPro" id="IPR010982">
    <property type="entry name" value="Lambda_DNA-bd_dom_sf"/>
</dbReference>
<feature type="domain" description="HTH cro/C1-type" evidence="1">
    <location>
        <begin position="14"/>
        <end position="70"/>
    </location>
</feature>